<proteinExistence type="predicted"/>
<keyword evidence="1 3" id="KW-0378">Hydrolase</keyword>
<protein>
    <submittedName>
        <fullName evidence="3">Alpha/beta hydrolase</fullName>
    </submittedName>
</protein>
<evidence type="ECO:0000259" key="2">
    <source>
        <dbReference type="Pfam" id="PF07859"/>
    </source>
</evidence>
<dbReference type="InterPro" id="IPR050300">
    <property type="entry name" value="GDXG_lipolytic_enzyme"/>
</dbReference>
<feature type="domain" description="Alpha/beta hydrolase fold-3" evidence="2">
    <location>
        <begin position="30"/>
        <end position="237"/>
    </location>
</feature>
<accession>A0ABS6TD96</accession>
<dbReference type="InterPro" id="IPR013094">
    <property type="entry name" value="AB_hydrolase_3"/>
</dbReference>
<dbReference type="EMBL" id="JAHUZB010000003">
    <property type="protein sequence ID" value="MBV7390888.1"/>
    <property type="molecule type" value="Genomic_DNA"/>
</dbReference>
<dbReference type="Proteomes" id="UP000774130">
    <property type="component" value="Unassembled WGS sequence"/>
</dbReference>
<reference evidence="3 4" key="1">
    <citation type="submission" date="2021-06" db="EMBL/GenBank/DDBJ databases">
        <title>Enterococcus alishanensis sp. nov., a novel lactic acid bacterium isolated from fresh coffee beans.</title>
        <authorList>
            <person name="Chen Y.-S."/>
        </authorList>
    </citation>
    <scope>NUCLEOTIDE SEQUENCE [LARGE SCALE GENOMIC DNA]</scope>
    <source>
        <strain evidence="3 4">ALS3</strain>
    </source>
</reference>
<comment type="caution">
    <text evidence="3">The sequence shown here is derived from an EMBL/GenBank/DDBJ whole genome shotgun (WGS) entry which is preliminary data.</text>
</comment>
<dbReference type="PANTHER" id="PTHR48081">
    <property type="entry name" value="AB HYDROLASE SUPERFAMILY PROTEIN C4A8.06C"/>
    <property type="match status" value="1"/>
</dbReference>
<dbReference type="GO" id="GO:0016787">
    <property type="term" value="F:hydrolase activity"/>
    <property type="evidence" value="ECO:0007669"/>
    <property type="project" value="UniProtKB-KW"/>
</dbReference>
<evidence type="ECO:0000256" key="1">
    <source>
        <dbReference type="ARBA" id="ARBA00022801"/>
    </source>
</evidence>
<evidence type="ECO:0000313" key="3">
    <source>
        <dbReference type="EMBL" id="MBV7390888.1"/>
    </source>
</evidence>
<organism evidence="3 4">
    <name type="scientific">Enterococcus alishanensis</name>
    <dbReference type="NCBI Taxonomy" id="1303817"/>
    <lineage>
        <taxon>Bacteria</taxon>
        <taxon>Bacillati</taxon>
        <taxon>Bacillota</taxon>
        <taxon>Bacilli</taxon>
        <taxon>Lactobacillales</taxon>
        <taxon>Enterococcaceae</taxon>
        <taxon>Enterococcus</taxon>
    </lineage>
</organism>
<sequence length="261" mass="29038">MKVMKNVVYHKDLNLKADIYQPETFERGLIDLHGGGWFRGSKEKEGAIAEKFAEAGFLVVVPDYRLAPENLFPAALEDTLASFDWAYEQYPELKGNWGAFGSSAGGNLSIELALQRGIPAVSWSGIIDIAKWVHQHADVVAENTQKPNFDQQASALIDQDGANDPFYKWFITNYAPDDQKLADATPLQRVSTKSGPLYLANSLREFVPLSGIYQLQKALADNNVPNEVKLIEGTRHAEGYLEAAWTSSLAFLKQYIKKNKA</sequence>
<dbReference type="Pfam" id="PF07859">
    <property type="entry name" value="Abhydrolase_3"/>
    <property type="match status" value="1"/>
</dbReference>
<keyword evidence="4" id="KW-1185">Reference proteome</keyword>
<gene>
    <name evidence="3" type="ORF">KUA55_09360</name>
</gene>
<dbReference type="RefSeq" id="WP_218325932.1">
    <property type="nucleotide sequence ID" value="NZ_JAHUZB010000003.1"/>
</dbReference>
<name>A0ABS6TD96_9ENTE</name>
<evidence type="ECO:0000313" key="4">
    <source>
        <dbReference type="Proteomes" id="UP000774130"/>
    </source>
</evidence>